<feature type="compositionally biased region" description="Polar residues" evidence="1">
    <location>
        <begin position="54"/>
        <end position="66"/>
    </location>
</feature>
<proteinExistence type="predicted"/>
<evidence type="ECO:0000256" key="1">
    <source>
        <dbReference type="SAM" id="MobiDB-lite"/>
    </source>
</evidence>
<comment type="caution">
    <text evidence="2">The sequence shown here is derived from an EMBL/GenBank/DDBJ whole genome shotgun (WGS) entry which is preliminary data.</text>
</comment>
<dbReference type="RefSeq" id="WP_413280907.1">
    <property type="nucleotide sequence ID" value="NZ_JBHFNT010000258.1"/>
</dbReference>
<feature type="region of interest" description="Disordered" evidence="1">
    <location>
        <begin position="50"/>
        <end position="69"/>
    </location>
</feature>
<reference evidence="2 3" key="1">
    <citation type="submission" date="2024-09" db="EMBL/GenBank/DDBJ databases">
        <title>Floridaenema gen nov. (Aerosakkonemataceae, Aerosakkonematales ord. nov., Cyanobacteria) from benthic tropical and subtropical fresh waters, with the description of four new species.</title>
        <authorList>
            <person name="Moretto J.A."/>
            <person name="Berthold D.E."/>
            <person name="Lefler F.W."/>
            <person name="Huang I.-S."/>
            <person name="Laughinghouse H. IV."/>
        </authorList>
    </citation>
    <scope>NUCLEOTIDE SEQUENCE [LARGE SCALE GENOMIC DNA]</scope>
    <source>
        <strain evidence="2 3">BLCC-F167</strain>
    </source>
</reference>
<dbReference type="Proteomes" id="UP001576780">
    <property type="component" value="Unassembled WGS sequence"/>
</dbReference>
<sequence length="134" mass="15484">MCDVCAVPVQIPQEIIDATQAQATANALERLNRMKQENQTYQALTAVEKEHTNQAENLRNYEQSKTQSDREKYQIKQELNQENNKQLAQVLDFERAKNQILAQKNQVLIEGENQKLLQASQDLEADKMFSEFKS</sequence>
<gene>
    <name evidence="2" type="ORF">ACE1CA_29265</name>
</gene>
<keyword evidence="3" id="KW-1185">Reference proteome</keyword>
<evidence type="ECO:0000313" key="2">
    <source>
        <dbReference type="EMBL" id="MFB2838600.1"/>
    </source>
</evidence>
<protein>
    <submittedName>
        <fullName evidence="2">Uncharacterized protein</fullName>
    </submittedName>
</protein>
<accession>A0ABV4WU15</accession>
<organism evidence="2 3">
    <name type="scientific">Floridaenema evergladense BLCC-F167</name>
    <dbReference type="NCBI Taxonomy" id="3153639"/>
    <lineage>
        <taxon>Bacteria</taxon>
        <taxon>Bacillati</taxon>
        <taxon>Cyanobacteriota</taxon>
        <taxon>Cyanophyceae</taxon>
        <taxon>Oscillatoriophycideae</taxon>
        <taxon>Aerosakkonematales</taxon>
        <taxon>Aerosakkonemataceae</taxon>
        <taxon>Floridanema</taxon>
        <taxon>Floridanema evergladense</taxon>
    </lineage>
</organism>
<name>A0ABV4WU15_9CYAN</name>
<dbReference type="EMBL" id="JBHFNT010000258">
    <property type="protein sequence ID" value="MFB2838600.1"/>
    <property type="molecule type" value="Genomic_DNA"/>
</dbReference>
<evidence type="ECO:0000313" key="3">
    <source>
        <dbReference type="Proteomes" id="UP001576780"/>
    </source>
</evidence>